<accession>A0AC34GJB4</accession>
<name>A0AC34GJB4_9BILA</name>
<evidence type="ECO:0000313" key="1">
    <source>
        <dbReference type="Proteomes" id="UP000887579"/>
    </source>
</evidence>
<evidence type="ECO:0000313" key="2">
    <source>
        <dbReference type="WBParaSite" id="ES5_v2.g29779.t1"/>
    </source>
</evidence>
<dbReference type="Proteomes" id="UP000887579">
    <property type="component" value="Unplaced"/>
</dbReference>
<protein>
    <submittedName>
        <fullName evidence="2">Mediator of RNA polymerase II transcription subunit 13</fullName>
    </submittedName>
</protein>
<reference evidence="2" key="1">
    <citation type="submission" date="2025-08" db="UniProtKB">
        <authorList>
            <consortium name="WormBaseParasite"/>
        </authorList>
    </citation>
    <scope>IDENTIFICATION</scope>
</reference>
<proteinExistence type="predicted"/>
<dbReference type="WBParaSite" id="ES5_v2.g29779.t1">
    <property type="protein sequence ID" value="ES5_v2.g29779.t1"/>
    <property type="gene ID" value="ES5_v2.g29779"/>
</dbReference>
<sequence>MSLDTKNWRLVIGRFGKIGHGEFKAWTSILAKKNLQQYNSILKGKDKELQTPAADKPSILTASTSCRTCSLNPNFIETPALIAACLVSTEADAYFKVFPELLADSKQRGSSKIIPNDYSITHIMVFPTSPCIS</sequence>
<organism evidence="1 2">
    <name type="scientific">Panagrolaimus sp. ES5</name>
    <dbReference type="NCBI Taxonomy" id="591445"/>
    <lineage>
        <taxon>Eukaryota</taxon>
        <taxon>Metazoa</taxon>
        <taxon>Ecdysozoa</taxon>
        <taxon>Nematoda</taxon>
        <taxon>Chromadorea</taxon>
        <taxon>Rhabditida</taxon>
        <taxon>Tylenchina</taxon>
        <taxon>Panagrolaimomorpha</taxon>
        <taxon>Panagrolaimoidea</taxon>
        <taxon>Panagrolaimidae</taxon>
        <taxon>Panagrolaimus</taxon>
    </lineage>
</organism>